<reference evidence="1" key="3">
    <citation type="submission" date="2024-01" db="EMBL/GenBank/DDBJ databases">
        <authorList>
            <person name="Coelho M.A."/>
            <person name="David-Palma M."/>
            <person name="Shea T."/>
            <person name="Sun S."/>
            <person name="Cuomo C.A."/>
            <person name="Heitman J."/>
        </authorList>
    </citation>
    <scope>NUCLEOTIDE SEQUENCE</scope>
    <source>
        <strain evidence="1">CBS 7841</strain>
    </source>
</reference>
<evidence type="ECO:0000313" key="1">
    <source>
        <dbReference type="EMBL" id="WVN90859.1"/>
    </source>
</evidence>
<reference evidence="1" key="1">
    <citation type="submission" date="2016-06" db="EMBL/GenBank/DDBJ databases">
        <authorList>
            <person name="Cuomo C."/>
            <person name="Litvintseva A."/>
            <person name="Heitman J."/>
            <person name="Chen Y."/>
            <person name="Sun S."/>
            <person name="Springer D."/>
            <person name="Dromer F."/>
            <person name="Young S."/>
            <person name="Zeng Q."/>
            <person name="Chapman S."/>
            <person name="Gujja S."/>
            <person name="Saif S."/>
            <person name="Birren B."/>
        </authorList>
    </citation>
    <scope>NUCLEOTIDE SEQUENCE</scope>
    <source>
        <strain evidence="1">CBS 7841</strain>
    </source>
</reference>
<dbReference type="Proteomes" id="UP000094043">
    <property type="component" value="Chromosome 8"/>
</dbReference>
<accession>A0AAJ8JYV6</accession>
<dbReference type="GeneID" id="91090310"/>
<evidence type="ECO:0000313" key="2">
    <source>
        <dbReference type="Proteomes" id="UP000094043"/>
    </source>
</evidence>
<protein>
    <submittedName>
        <fullName evidence="1">Uncharacterized protein</fullName>
    </submittedName>
</protein>
<reference evidence="1" key="2">
    <citation type="journal article" date="2022" name="Elife">
        <title>Obligate sexual reproduction of a homothallic fungus closely related to the Cryptococcus pathogenic species complex.</title>
        <authorList>
            <person name="Passer A.R."/>
            <person name="Clancey S.A."/>
            <person name="Shea T."/>
            <person name="David-Palma M."/>
            <person name="Averette A.F."/>
            <person name="Boekhout T."/>
            <person name="Porcel B.M."/>
            <person name="Nowrousian M."/>
            <person name="Cuomo C.A."/>
            <person name="Sun S."/>
            <person name="Heitman J."/>
            <person name="Coelho M.A."/>
        </authorList>
    </citation>
    <scope>NUCLEOTIDE SEQUENCE</scope>
    <source>
        <strain evidence="1">CBS 7841</strain>
    </source>
</reference>
<sequence>MSRASQPYYTELLRAEASSTMSTPLAPRMILLNDATDLIEEVVSSKSKILDFRIQILAKAIRLQSGFSPTS</sequence>
<dbReference type="AlphaFoldDB" id="A0AAJ8JYV6"/>
<dbReference type="EMBL" id="CP143791">
    <property type="protein sequence ID" value="WVN90859.1"/>
    <property type="molecule type" value="Genomic_DNA"/>
</dbReference>
<organism evidence="1 2">
    <name type="scientific">Cryptococcus depauperatus CBS 7841</name>
    <dbReference type="NCBI Taxonomy" id="1295531"/>
    <lineage>
        <taxon>Eukaryota</taxon>
        <taxon>Fungi</taxon>
        <taxon>Dikarya</taxon>
        <taxon>Basidiomycota</taxon>
        <taxon>Agaricomycotina</taxon>
        <taxon>Tremellomycetes</taxon>
        <taxon>Tremellales</taxon>
        <taxon>Cryptococcaceae</taxon>
        <taxon>Cryptococcus</taxon>
    </lineage>
</organism>
<keyword evidence="2" id="KW-1185">Reference proteome</keyword>
<name>A0AAJ8JYV6_9TREE</name>
<dbReference type="RefSeq" id="XP_066071559.1">
    <property type="nucleotide sequence ID" value="XM_066215462.1"/>
</dbReference>
<proteinExistence type="predicted"/>
<gene>
    <name evidence="1" type="ORF">L203_106102</name>
</gene>
<dbReference type="KEGG" id="cdep:91090310"/>